<dbReference type="EMBL" id="JBHSON010000046">
    <property type="protein sequence ID" value="MFC5749848.1"/>
    <property type="molecule type" value="Genomic_DNA"/>
</dbReference>
<accession>A0ABW1A4Q8</accession>
<dbReference type="Pfam" id="PF17645">
    <property type="entry name" value="Amdase"/>
    <property type="match status" value="1"/>
</dbReference>
<comment type="caution">
    <text evidence="1">The sequence shown here is derived from an EMBL/GenBank/DDBJ whole genome shotgun (WGS) entry which is preliminary data.</text>
</comment>
<evidence type="ECO:0000313" key="1">
    <source>
        <dbReference type="EMBL" id="MFC5749848.1"/>
    </source>
</evidence>
<dbReference type="RefSeq" id="WP_378285572.1">
    <property type="nucleotide sequence ID" value="NZ_JBHSON010000046.1"/>
</dbReference>
<sequence length="251" mass="27210">MTDPLGWRLKIGVVTPSVNTIVQPEYDDMRPRGVTNHIARIHIRDWVVNDDEDFAGLVQDIDAGVDDAVERVLTCEPALVVLGVSIEAVWGDPKAGDAIRDRLRARFGDDLQLVHAGAAIPAALRAVGVNEGPIGVLTPYQPGSEQHLRGFVEGCGYELSTAVHLRAPTAVQIAHTPRETLVQGLKEIAEKRPRAIVQFGANLCMGRTAAEAEHWLGLPVIAVNTATYWHALRSNGITDQMDGFGRLLASH</sequence>
<dbReference type="PANTHER" id="PTHR40267:SF1">
    <property type="entry name" value="BLR3294 PROTEIN"/>
    <property type="match status" value="1"/>
</dbReference>
<gene>
    <name evidence="1" type="ORF">ACFPZN_29835</name>
</gene>
<dbReference type="PANTHER" id="PTHR40267">
    <property type="entry name" value="BLR3294 PROTEIN"/>
    <property type="match status" value="1"/>
</dbReference>
<name>A0ABW1A4Q8_9ACTN</name>
<organism evidence="1 2">
    <name type="scientific">Actinomadura rugatobispora</name>
    <dbReference type="NCBI Taxonomy" id="1994"/>
    <lineage>
        <taxon>Bacteria</taxon>
        <taxon>Bacillati</taxon>
        <taxon>Actinomycetota</taxon>
        <taxon>Actinomycetes</taxon>
        <taxon>Streptosporangiales</taxon>
        <taxon>Thermomonosporaceae</taxon>
        <taxon>Actinomadura</taxon>
    </lineage>
</organism>
<dbReference type="InterPro" id="IPR026286">
    <property type="entry name" value="MaiA/AMDase"/>
</dbReference>
<reference evidence="2" key="1">
    <citation type="journal article" date="2019" name="Int. J. Syst. Evol. Microbiol.">
        <title>The Global Catalogue of Microorganisms (GCM) 10K type strain sequencing project: providing services to taxonomists for standard genome sequencing and annotation.</title>
        <authorList>
            <consortium name="The Broad Institute Genomics Platform"/>
            <consortium name="The Broad Institute Genome Sequencing Center for Infectious Disease"/>
            <person name="Wu L."/>
            <person name="Ma J."/>
        </authorList>
    </citation>
    <scope>NUCLEOTIDE SEQUENCE [LARGE SCALE GENOMIC DNA]</scope>
    <source>
        <strain evidence="2">KCTC 42087</strain>
    </source>
</reference>
<dbReference type="InterPro" id="IPR053714">
    <property type="entry name" value="Iso_Racemase_Enz_sf"/>
</dbReference>
<dbReference type="Proteomes" id="UP001596074">
    <property type="component" value="Unassembled WGS sequence"/>
</dbReference>
<evidence type="ECO:0000313" key="2">
    <source>
        <dbReference type="Proteomes" id="UP001596074"/>
    </source>
</evidence>
<dbReference type="Gene3D" id="3.40.50.12500">
    <property type="match status" value="1"/>
</dbReference>
<proteinExistence type="predicted"/>
<protein>
    <submittedName>
        <fullName evidence="1">Arylmalonate decarboxylase</fullName>
    </submittedName>
</protein>
<keyword evidence="2" id="KW-1185">Reference proteome</keyword>